<comment type="caution">
    <text evidence="1">The sequence shown here is derived from an EMBL/GenBank/DDBJ whole genome shotgun (WGS) entry which is preliminary data.</text>
</comment>
<dbReference type="EMBL" id="FBWH01000047">
    <property type="protein sequence ID" value="CUX62416.1"/>
    <property type="molecule type" value="Genomic_DNA"/>
</dbReference>
<name>A0ABP2BQ58_9HYPH</name>
<proteinExistence type="predicted"/>
<gene>
    <name evidence="1" type="ORF">AGR13a_Lc80072</name>
</gene>
<dbReference type="Proteomes" id="UP000191812">
    <property type="component" value="Unassembled WGS sequence"/>
</dbReference>
<keyword evidence="2" id="KW-1185">Reference proteome</keyword>
<evidence type="ECO:0000313" key="1">
    <source>
        <dbReference type="EMBL" id="CUX62416.1"/>
    </source>
</evidence>
<sequence>MRGRPRPAAASCSLRKMRPARSSSMVMAETVAEASPVKDDISVWERLPCRRRAAITDRLFFWRTSSVLAMADMGWGLLPERLFPVVLPCLMAHATDKIKTPGCCPRPLLTALGISDINFLDCRENCETTETGSFFPGVFLHGGAGFALTGRTS</sequence>
<organism evidence="1 2">
    <name type="scientific">Agrobacterium genomosp. 13 str. CFBP 6927</name>
    <dbReference type="NCBI Taxonomy" id="1183428"/>
    <lineage>
        <taxon>Bacteria</taxon>
        <taxon>Pseudomonadati</taxon>
        <taxon>Pseudomonadota</taxon>
        <taxon>Alphaproteobacteria</taxon>
        <taxon>Hyphomicrobiales</taxon>
        <taxon>Rhizobiaceae</taxon>
        <taxon>Rhizobium/Agrobacterium group</taxon>
        <taxon>Agrobacterium</taxon>
        <taxon>Agrobacterium tumefaciens complex</taxon>
    </lineage>
</organism>
<protein>
    <submittedName>
        <fullName evidence="1">Uncharacterized protein</fullName>
    </submittedName>
</protein>
<evidence type="ECO:0000313" key="2">
    <source>
        <dbReference type="Proteomes" id="UP000191812"/>
    </source>
</evidence>
<accession>A0ABP2BQ58</accession>
<reference evidence="1 2" key="1">
    <citation type="submission" date="2016-01" db="EMBL/GenBank/DDBJ databases">
        <authorList>
            <person name="Regsiter A."/>
            <person name="william w."/>
        </authorList>
    </citation>
    <scope>NUCLEOTIDE SEQUENCE [LARGE SCALE GENOMIC DNA]</scope>
    <source>
        <strain evidence="1 2">CFBP 6927</strain>
    </source>
</reference>